<dbReference type="EMBL" id="UOGK01000296">
    <property type="protein sequence ID" value="VAX39853.1"/>
    <property type="molecule type" value="Genomic_DNA"/>
</dbReference>
<gene>
    <name evidence="1" type="ORF">MNBD_PLANCTO03-661</name>
</gene>
<organism evidence="1">
    <name type="scientific">hydrothermal vent metagenome</name>
    <dbReference type="NCBI Taxonomy" id="652676"/>
    <lineage>
        <taxon>unclassified sequences</taxon>
        <taxon>metagenomes</taxon>
        <taxon>ecological metagenomes</taxon>
    </lineage>
</organism>
<sequence length="81" mass="9123">MISRGPARHAPARHRLTHLATIGLVFAVFAGGCTKPLLSPNEPRSQYSRYDLVRGQFAPQYVEDEFGRKMPNLRGRLLMAE</sequence>
<protein>
    <submittedName>
        <fullName evidence="1">Uncharacterized protein</fullName>
    </submittedName>
</protein>
<name>A0A3B1DSP2_9ZZZZ</name>
<dbReference type="AlphaFoldDB" id="A0A3B1DSP2"/>
<accession>A0A3B1DSP2</accession>
<evidence type="ECO:0000313" key="1">
    <source>
        <dbReference type="EMBL" id="VAX39853.1"/>
    </source>
</evidence>
<dbReference type="PROSITE" id="PS51257">
    <property type="entry name" value="PROKAR_LIPOPROTEIN"/>
    <property type="match status" value="1"/>
</dbReference>
<proteinExistence type="predicted"/>
<reference evidence="1" key="1">
    <citation type="submission" date="2018-06" db="EMBL/GenBank/DDBJ databases">
        <authorList>
            <person name="Zhirakovskaya E."/>
        </authorList>
    </citation>
    <scope>NUCLEOTIDE SEQUENCE</scope>
</reference>